<protein>
    <recommendedName>
        <fullName evidence="2">RNA-editing substrate-binding complex 6 protein domain-containing protein</fullName>
    </recommendedName>
</protein>
<evidence type="ECO:0000313" key="4">
    <source>
        <dbReference type="Proteomes" id="UP000007800"/>
    </source>
</evidence>
<dbReference type="GeneID" id="9059972"/>
<dbReference type="InParanoid" id="C5KN66"/>
<gene>
    <name evidence="3" type="ORF">Pmar_PMAR020883</name>
</gene>
<name>C5KN66_PERM5</name>
<sequence>MGTRQKHWILRSVDPSCPGLKIAPGEIAAVLINRVQRNVAQLIRRHIARICAHHAPFPEADASEPGDDPAAGQPVSTEGLVPATPKDLQTIMMTLGDVLVVKEICGNSKVLRAEDWSLEEIADFMSWCKTRFDQGVLPEVVRGFSDRVCDHLGDVSNRDIVRFASAVGDNSKCVDEFWMYIMAKRIQDDPSVFGTTELVSLIVSFTHRSLEDDDLYASLTKEVGLRFTELTNRQYGEIITGLASVRYRDEELCGRILDAVIDNIHAVPQEILAQILGAMSTLDMKEDRWTIPMWRRLDSAASDVADRGLERLQICEAYSDYFAILQACAHLPHAGSGLYLDSLVRSLLGKRTTKALKRRLIQMVQCYQYGMVKVELPVISDVAGLLMSDDSFDAMYFPVSSGFHLEVAAILRLMGCHYEIEDKVMPFILDVTITADEAARINSEEAARDGIEREERANRVVEWLKAQNHDNNSS</sequence>
<dbReference type="InterPro" id="IPR058917">
    <property type="entry name" value="RESC6_dom"/>
</dbReference>
<reference evidence="3 4" key="1">
    <citation type="submission" date="2008-07" db="EMBL/GenBank/DDBJ databases">
        <authorList>
            <person name="El-Sayed N."/>
            <person name="Caler E."/>
            <person name="Inman J."/>
            <person name="Amedeo P."/>
            <person name="Hass B."/>
            <person name="Wortman J."/>
        </authorList>
    </citation>
    <scope>NUCLEOTIDE SEQUENCE [LARGE SCALE GENOMIC DNA]</scope>
    <source>
        <strain evidence="4">ATCC 50983 / TXsc</strain>
    </source>
</reference>
<accession>C5KN66</accession>
<proteinExistence type="predicted"/>
<dbReference type="RefSeq" id="XP_002782305.1">
    <property type="nucleotide sequence ID" value="XM_002782259.1"/>
</dbReference>
<feature type="region of interest" description="Disordered" evidence="1">
    <location>
        <begin position="58"/>
        <end position="81"/>
    </location>
</feature>
<dbReference type="EMBL" id="GG674563">
    <property type="protein sequence ID" value="EER14100.1"/>
    <property type="molecule type" value="Genomic_DNA"/>
</dbReference>
<dbReference type="AlphaFoldDB" id="C5KN66"/>
<evidence type="ECO:0000259" key="2">
    <source>
        <dbReference type="Pfam" id="PF26188"/>
    </source>
</evidence>
<dbReference type="Proteomes" id="UP000007800">
    <property type="component" value="Unassembled WGS sequence"/>
</dbReference>
<organism evidence="4">
    <name type="scientific">Perkinsus marinus (strain ATCC 50983 / TXsc)</name>
    <dbReference type="NCBI Taxonomy" id="423536"/>
    <lineage>
        <taxon>Eukaryota</taxon>
        <taxon>Sar</taxon>
        <taxon>Alveolata</taxon>
        <taxon>Perkinsozoa</taxon>
        <taxon>Perkinsea</taxon>
        <taxon>Perkinsida</taxon>
        <taxon>Perkinsidae</taxon>
        <taxon>Perkinsus</taxon>
    </lineage>
</organism>
<dbReference type="OMA" id="DMKEDRW"/>
<evidence type="ECO:0000256" key="1">
    <source>
        <dbReference type="SAM" id="MobiDB-lite"/>
    </source>
</evidence>
<keyword evidence="4" id="KW-1185">Reference proteome</keyword>
<evidence type="ECO:0000313" key="3">
    <source>
        <dbReference type="EMBL" id="EER14100.1"/>
    </source>
</evidence>
<dbReference type="Pfam" id="PF26188">
    <property type="entry name" value="RESC6"/>
    <property type="match status" value="1"/>
</dbReference>
<dbReference type="OrthoDB" id="365359at2759"/>
<feature type="domain" description="RNA-editing substrate-binding complex 6 protein" evidence="2">
    <location>
        <begin position="161"/>
        <end position="305"/>
    </location>
</feature>